<dbReference type="OrthoDB" id="9808889at2"/>
<dbReference type="GO" id="GO:0005829">
    <property type="term" value="C:cytosol"/>
    <property type="evidence" value="ECO:0007669"/>
    <property type="project" value="TreeGrafter"/>
</dbReference>
<keyword evidence="2 7" id="KW-0378">Hydrolase</keyword>
<dbReference type="PANTHER" id="PTHR47959:SF13">
    <property type="entry name" value="ATP-DEPENDENT RNA HELICASE RHLE"/>
    <property type="match status" value="1"/>
</dbReference>
<dbReference type="InterPro" id="IPR027417">
    <property type="entry name" value="P-loop_NTPase"/>
</dbReference>
<organism evidence="12 13">
    <name type="scientific">Maribrevibacterium harenarium</name>
    <dbReference type="NCBI Taxonomy" id="2589817"/>
    <lineage>
        <taxon>Bacteria</taxon>
        <taxon>Pseudomonadati</taxon>
        <taxon>Pseudomonadota</taxon>
        <taxon>Gammaproteobacteria</taxon>
        <taxon>Oceanospirillales</taxon>
        <taxon>Oceanospirillaceae</taxon>
        <taxon>Maribrevibacterium</taxon>
    </lineage>
</organism>
<comment type="caution">
    <text evidence="12">The sequence shown here is derived from an EMBL/GenBank/DDBJ whole genome shotgun (WGS) entry which is preliminary data.</text>
</comment>
<dbReference type="CDD" id="cd00268">
    <property type="entry name" value="DEADc"/>
    <property type="match status" value="1"/>
</dbReference>
<dbReference type="SMART" id="SM00487">
    <property type="entry name" value="DEXDc"/>
    <property type="match status" value="1"/>
</dbReference>
<evidence type="ECO:0000256" key="1">
    <source>
        <dbReference type="ARBA" id="ARBA00022741"/>
    </source>
</evidence>
<dbReference type="InterPro" id="IPR014001">
    <property type="entry name" value="Helicase_ATP-bd"/>
</dbReference>
<evidence type="ECO:0000313" key="13">
    <source>
        <dbReference type="Proteomes" id="UP000315901"/>
    </source>
</evidence>
<evidence type="ECO:0000256" key="8">
    <source>
        <dbReference type="SAM" id="MobiDB-lite"/>
    </source>
</evidence>
<dbReference type="InterPro" id="IPR001650">
    <property type="entry name" value="Helicase_C-like"/>
</dbReference>
<gene>
    <name evidence="12" type="ORF">FJM67_08670</name>
</gene>
<keyword evidence="4 7" id="KW-0067">ATP-binding</keyword>
<dbReference type="Gene3D" id="3.40.50.300">
    <property type="entry name" value="P-loop containing nucleotide triphosphate hydrolases"/>
    <property type="match status" value="2"/>
</dbReference>
<evidence type="ECO:0000256" key="2">
    <source>
        <dbReference type="ARBA" id="ARBA00022801"/>
    </source>
</evidence>
<proteinExistence type="inferred from homology"/>
<dbReference type="GO" id="GO:0005524">
    <property type="term" value="F:ATP binding"/>
    <property type="evidence" value="ECO:0007669"/>
    <property type="project" value="UniProtKB-KW"/>
</dbReference>
<dbReference type="PROSITE" id="PS00039">
    <property type="entry name" value="DEAD_ATP_HELICASE"/>
    <property type="match status" value="1"/>
</dbReference>
<sequence>MRFSDFPLSDTIQSNLNELGYQNPTPIQRQAIPEILAGRDVLGAAQTGTGKTAAYCLPLIQHLQGKARPAAAKVRTLVLVPTRELATQVVDQVRAYSKDLGLRSQIIVGGVPAHPQISALKRGTDILVATPGRLVDLAKQGAVQFDELEYLVLDEADRMLDLGFTDTLNSLLPLLPDKRQTLLFSATFSDVVLTLATIWQSNPTKIQVSKQNSVATTVRHQLYPVDKARKPELLIDLLTRQHWQQALIFVKTKRGVDELTELLQAEGFRVDSLHGDKPQAARLQVFQAFKAGTLPYLVATDVAARGLDIEGLPVVINVDLPHVAEDYIHRIGRTGRAGQEGRAVSLVSADEIDNLRAIEALLKQRITRREIPGFEPDHRVPDSHPRNQRGADAGTKKPSKGGNKQKKPKPPKPDISQGPGLRSNPFANAKKR</sequence>
<evidence type="ECO:0000256" key="3">
    <source>
        <dbReference type="ARBA" id="ARBA00022806"/>
    </source>
</evidence>
<evidence type="ECO:0000259" key="9">
    <source>
        <dbReference type="PROSITE" id="PS51192"/>
    </source>
</evidence>
<feature type="short sequence motif" description="Q motif" evidence="6">
    <location>
        <begin position="1"/>
        <end position="29"/>
    </location>
</feature>
<dbReference type="InterPro" id="IPR000629">
    <property type="entry name" value="RNA-helicase_DEAD-box_CS"/>
</dbReference>
<comment type="similarity">
    <text evidence="5 7">Belongs to the DEAD box helicase family.</text>
</comment>
<feature type="domain" description="Helicase ATP-binding" evidence="9">
    <location>
        <begin position="32"/>
        <end position="206"/>
    </location>
</feature>
<dbReference type="GO" id="GO:0003724">
    <property type="term" value="F:RNA helicase activity"/>
    <property type="evidence" value="ECO:0007669"/>
    <property type="project" value="InterPro"/>
</dbReference>
<dbReference type="InterPro" id="IPR050079">
    <property type="entry name" value="DEAD_box_RNA_helicase"/>
</dbReference>
<dbReference type="PANTHER" id="PTHR47959">
    <property type="entry name" value="ATP-DEPENDENT RNA HELICASE RHLE-RELATED"/>
    <property type="match status" value="1"/>
</dbReference>
<evidence type="ECO:0000256" key="5">
    <source>
        <dbReference type="ARBA" id="ARBA00038437"/>
    </source>
</evidence>
<feature type="domain" description="Helicase C-terminal" evidence="10">
    <location>
        <begin position="233"/>
        <end position="379"/>
    </location>
</feature>
<dbReference type="GO" id="GO:0003676">
    <property type="term" value="F:nucleic acid binding"/>
    <property type="evidence" value="ECO:0007669"/>
    <property type="project" value="InterPro"/>
</dbReference>
<dbReference type="InterPro" id="IPR044742">
    <property type="entry name" value="DEAD/DEAH_RhlB"/>
</dbReference>
<dbReference type="InterPro" id="IPR014014">
    <property type="entry name" value="RNA_helicase_DEAD_Q_motif"/>
</dbReference>
<accession>A0A501WTZ9</accession>
<dbReference type="EMBL" id="VFRR01000014">
    <property type="protein sequence ID" value="TPE51805.1"/>
    <property type="molecule type" value="Genomic_DNA"/>
</dbReference>
<protein>
    <submittedName>
        <fullName evidence="12">DEAD/DEAH box helicase</fullName>
    </submittedName>
</protein>
<dbReference type="Pfam" id="PF00270">
    <property type="entry name" value="DEAD"/>
    <property type="match status" value="1"/>
</dbReference>
<dbReference type="SUPFAM" id="SSF52540">
    <property type="entry name" value="P-loop containing nucleoside triphosphate hydrolases"/>
    <property type="match status" value="1"/>
</dbReference>
<feature type="compositionally biased region" description="Basic and acidic residues" evidence="8">
    <location>
        <begin position="372"/>
        <end position="385"/>
    </location>
</feature>
<evidence type="ECO:0000256" key="7">
    <source>
        <dbReference type="RuleBase" id="RU000492"/>
    </source>
</evidence>
<feature type="compositionally biased region" description="Basic residues" evidence="8">
    <location>
        <begin position="397"/>
        <end position="410"/>
    </location>
</feature>
<dbReference type="PROSITE" id="PS51194">
    <property type="entry name" value="HELICASE_CTER"/>
    <property type="match status" value="1"/>
</dbReference>
<reference evidence="12 13" key="1">
    <citation type="submission" date="2019-06" db="EMBL/GenBank/DDBJ databases">
        <title>A novel bacterium of genus Marinomonas, isolated from coastal sand.</title>
        <authorList>
            <person name="Huang H."/>
            <person name="Mo K."/>
            <person name="Hu Y."/>
        </authorList>
    </citation>
    <scope>NUCLEOTIDE SEQUENCE [LARGE SCALE GENOMIC DNA]</scope>
    <source>
        <strain evidence="12 13">HB171799</strain>
    </source>
</reference>
<dbReference type="PROSITE" id="PS51192">
    <property type="entry name" value="HELICASE_ATP_BIND_1"/>
    <property type="match status" value="1"/>
</dbReference>
<dbReference type="PROSITE" id="PS51195">
    <property type="entry name" value="Q_MOTIF"/>
    <property type="match status" value="1"/>
</dbReference>
<evidence type="ECO:0000259" key="11">
    <source>
        <dbReference type="PROSITE" id="PS51195"/>
    </source>
</evidence>
<evidence type="ECO:0000256" key="4">
    <source>
        <dbReference type="ARBA" id="ARBA00022840"/>
    </source>
</evidence>
<feature type="region of interest" description="Disordered" evidence="8">
    <location>
        <begin position="372"/>
        <end position="432"/>
    </location>
</feature>
<evidence type="ECO:0000256" key="6">
    <source>
        <dbReference type="PROSITE-ProRule" id="PRU00552"/>
    </source>
</evidence>
<dbReference type="CDD" id="cd18787">
    <property type="entry name" value="SF2_C_DEAD"/>
    <property type="match status" value="1"/>
</dbReference>
<dbReference type="Proteomes" id="UP000315901">
    <property type="component" value="Unassembled WGS sequence"/>
</dbReference>
<evidence type="ECO:0000259" key="10">
    <source>
        <dbReference type="PROSITE" id="PS51194"/>
    </source>
</evidence>
<evidence type="ECO:0000313" key="12">
    <source>
        <dbReference type="EMBL" id="TPE51805.1"/>
    </source>
</evidence>
<keyword evidence="3 7" id="KW-0347">Helicase</keyword>
<dbReference type="RefSeq" id="WP_140588474.1">
    <property type="nucleotide sequence ID" value="NZ_VFRR01000014.1"/>
</dbReference>
<dbReference type="GO" id="GO:0016787">
    <property type="term" value="F:hydrolase activity"/>
    <property type="evidence" value="ECO:0007669"/>
    <property type="project" value="UniProtKB-KW"/>
</dbReference>
<dbReference type="InterPro" id="IPR011545">
    <property type="entry name" value="DEAD/DEAH_box_helicase_dom"/>
</dbReference>
<keyword evidence="1 7" id="KW-0547">Nucleotide-binding</keyword>
<keyword evidence="13" id="KW-1185">Reference proteome</keyword>
<dbReference type="AlphaFoldDB" id="A0A501WTZ9"/>
<name>A0A501WTZ9_9GAMM</name>
<dbReference type="Pfam" id="PF00271">
    <property type="entry name" value="Helicase_C"/>
    <property type="match status" value="1"/>
</dbReference>
<feature type="domain" description="DEAD-box RNA helicase Q" evidence="11">
    <location>
        <begin position="1"/>
        <end position="29"/>
    </location>
</feature>
<dbReference type="SMART" id="SM00490">
    <property type="entry name" value="HELICc"/>
    <property type="match status" value="1"/>
</dbReference>